<comment type="caution">
    <text evidence="4">The sequence shown here is derived from an EMBL/GenBank/DDBJ whole genome shotgun (WGS) entry which is preliminary data.</text>
</comment>
<evidence type="ECO:0000313" key="4">
    <source>
        <dbReference type="EMBL" id="KAG2450593.1"/>
    </source>
</evidence>
<sequence>MDAERISHDGQLLQGASRPAGIDRLRRILTAYALTDSEVGYCQGMTDLCAPLLEVYPRDDQQAFDAFCGLMGRVRANFLGGMADMRRQLGLLGEVLGRLDARLHRHLVVIGAGSYVFAFQMLLLQLRREVAWADVFVLWETMWAREARLAAASGLPPAAAGRGAAVAETSQAQPPLQPQQQQQHQQYQELVPPPLQGAVRVDLRVFVVAAALLGQRAALLSCASMEEVVQFANHFPQPTNVVALVDQAERLFLKFGRLQRQRNGGSLSGCLRGGCTSSNGVELAAEEPMAAAFAGALPAQAQPGVTADGGDEHGAS</sequence>
<evidence type="ECO:0000259" key="3">
    <source>
        <dbReference type="PROSITE" id="PS50086"/>
    </source>
</evidence>
<reference evidence="4" key="1">
    <citation type="journal article" date="2020" name="bioRxiv">
        <title>Comparative genomics of Chlamydomonas.</title>
        <authorList>
            <person name="Craig R.J."/>
            <person name="Hasan A.R."/>
            <person name="Ness R.W."/>
            <person name="Keightley P.D."/>
        </authorList>
    </citation>
    <scope>NUCLEOTIDE SEQUENCE</scope>
    <source>
        <strain evidence="4">CCAP 11/173</strain>
    </source>
</reference>
<dbReference type="GO" id="GO:0005096">
    <property type="term" value="F:GTPase activator activity"/>
    <property type="evidence" value="ECO:0007669"/>
    <property type="project" value="UniProtKB-KW"/>
</dbReference>
<proteinExistence type="predicted"/>
<gene>
    <name evidence="4" type="ORF">HYH02_004433</name>
</gene>
<dbReference type="AlphaFoldDB" id="A0A836B8F3"/>
<dbReference type="Gene3D" id="1.10.472.80">
    <property type="entry name" value="Ypt/Rab-GAP domain of gyp1p, domain 3"/>
    <property type="match status" value="1"/>
</dbReference>
<name>A0A836B8F3_9CHLO</name>
<dbReference type="InterPro" id="IPR000195">
    <property type="entry name" value="Rab-GAP-TBC_dom"/>
</dbReference>
<dbReference type="Gene3D" id="1.10.8.270">
    <property type="entry name" value="putative rabgap domain of human tbc1 domain family member 14 like domains"/>
    <property type="match status" value="1"/>
</dbReference>
<dbReference type="Pfam" id="PF00566">
    <property type="entry name" value="RabGAP-TBC"/>
    <property type="match status" value="1"/>
</dbReference>
<dbReference type="PROSITE" id="PS50086">
    <property type="entry name" value="TBC_RABGAP"/>
    <property type="match status" value="1"/>
</dbReference>
<accession>A0A836B8F3</accession>
<keyword evidence="1" id="KW-0343">GTPase activation</keyword>
<feature type="domain" description="Rab-GAP TBC" evidence="3">
    <location>
        <begin position="1"/>
        <end position="146"/>
    </location>
</feature>
<dbReference type="PANTHER" id="PTHR22957">
    <property type="entry name" value="TBC1 DOMAIN FAMILY MEMBER GTPASE-ACTIVATING PROTEIN"/>
    <property type="match status" value="1"/>
</dbReference>
<dbReference type="Proteomes" id="UP000613740">
    <property type="component" value="Unassembled WGS sequence"/>
</dbReference>
<dbReference type="SMART" id="SM00164">
    <property type="entry name" value="TBC"/>
    <property type="match status" value="1"/>
</dbReference>
<dbReference type="EMBL" id="JAEHOD010000010">
    <property type="protein sequence ID" value="KAG2450593.1"/>
    <property type="molecule type" value="Genomic_DNA"/>
</dbReference>
<feature type="region of interest" description="Disordered" evidence="2">
    <location>
        <begin position="163"/>
        <end position="187"/>
    </location>
</feature>
<organism evidence="4 5">
    <name type="scientific">Chlamydomonas schloesseri</name>
    <dbReference type="NCBI Taxonomy" id="2026947"/>
    <lineage>
        <taxon>Eukaryota</taxon>
        <taxon>Viridiplantae</taxon>
        <taxon>Chlorophyta</taxon>
        <taxon>core chlorophytes</taxon>
        <taxon>Chlorophyceae</taxon>
        <taxon>CS clade</taxon>
        <taxon>Chlamydomonadales</taxon>
        <taxon>Chlamydomonadaceae</taxon>
        <taxon>Chlamydomonas</taxon>
    </lineage>
</organism>
<protein>
    <recommendedName>
        <fullName evidence="3">Rab-GAP TBC domain-containing protein</fullName>
    </recommendedName>
</protein>
<evidence type="ECO:0000256" key="2">
    <source>
        <dbReference type="SAM" id="MobiDB-lite"/>
    </source>
</evidence>
<dbReference type="OrthoDB" id="10264062at2759"/>
<dbReference type="SUPFAM" id="SSF47923">
    <property type="entry name" value="Ypt/Rab-GAP domain of gyp1p"/>
    <property type="match status" value="2"/>
</dbReference>
<evidence type="ECO:0000313" key="5">
    <source>
        <dbReference type="Proteomes" id="UP000613740"/>
    </source>
</evidence>
<dbReference type="InterPro" id="IPR035969">
    <property type="entry name" value="Rab-GAP_TBC_sf"/>
</dbReference>
<dbReference type="PANTHER" id="PTHR22957:SF502">
    <property type="entry name" value="SMALL G PROTEIN SIGNALING MODULATOR 2-RELATED"/>
    <property type="match status" value="1"/>
</dbReference>
<keyword evidence="5" id="KW-1185">Reference proteome</keyword>
<evidence type="ECO:0000256" key="1">
    <source>
        <dbReference type="ARBA" id="ARBA00022468"/>
    </source>
</evidence>